<comment type="caution">
    <text evidence="2">The sequence shown here is derived from an EMBL/GenBank/DDBJ whole genome shotgun (WGS) entry which is preliminary data.</text>
</comment>
<feature type="compositionally biased region" description="Basic and acidic residues" evidence="1">
    <location>
        <begin position="9"/>
        <end position="21"/>
    </location>
</feature>
<feature type="region of interest" description="Disordered" evidence="1">
    <location>
        <begin position="222"/>
        <end position="265"/>
    </location>
</feature>
<feature type="region of interest" description="Disordered" evidence="1">
    <location>
        <begin position="1"/>
        <end position="51"/>
    </location>
</feature>
<protein>
    <submittedName>
        <fullName evidence="2">Uncharacterized protein</fullName>
    </submittedName>
</protein>
<accession>A0A9Q1FBG0</accession>
<dbReference type="Proteomes" id="UP001152622">
    <property type="component" value="Chromosome 7"/>
</dbReference>
<evidence type="ECO:0000256" key="1">
    <source>
        <dbReference type="SAM" id="MobiDB-lite"/>
    </source>
</evidence>
<gene>
    <name evidence="2" type="ORF">SKAU_G00223690</name>
</gene>
<feature type="compositionally biased region" description="Pro residues" evidence="1">
    <location>
        <begin position="36"/>
        <end position="47"/>
    </location>
</feature>
<dbReference type="EMBL" id="JAINUF010000007">
    <property type="protein sequence ID" value="KAJ8354802.1"/>
    <property type="molecule type" value="Genomic_DNA"/>
</dbReference>
<proteinExistence type="predicted"/>
<organism evidence="2 3">
    <name type="scientific">Synaphobranchus kaupii</name>
    <name type="common">Kaup's arrowtooth eel</name>
    <dbReference type="NCBI Taxonomy" id="118154"/>
    <lineage>
        <taxon>Eukaryota</taxon>
        <taxon>Metazoa</taxon>
        <taxon>Chordata</taxon>
        <taxon>Craniata</taxon>
        <taxon>Vertebrata</taxon>
        <taxon>Euteleostomi</taxon>
        <taxon>Actinopterygii</taxon>
        <taxon>Neopterygii</taxon>
        <taxon>Teleostei</taxon>
        <taxon>Anguilliformes</taxon>
        <taxon>Synaphobranchidae</taxon>
        <taxon>Synaphobranchus</taxon>
    </lineage>
</organism>
<dbReference type="AlphaFoldDB" id="A0A9Q1FBG0"/>
<evidence type="ECO:0000313" key="3">
    <source>
        <dbReference type="Proteomes" id="UP001152622"/>
    </source>
</evidence>
<evidence type="ECO:0000313" key="2">
    <source>
        <dbReference type="EMBL" id="KAJ8354802.1"/>
    </source>
</evidence>
<keyword evidence="3" id="KW-1185">Reference proteome</keyword>
<sequence length="322" mass="34815">MEANSEESDDKKVRAEEREAQRNGNGEGEENGEGDSPPPAPDCPPPPAHRRTFRSFSIDFIRTGKLEISRCARTNSEGGAASKENPKDGQKPHKHCLFALFFIASADFTALSCRVPDETQVRSCCAEKAERSARQRRYLGDACLASPPLPELAPASQLLSSRGARLATLTSPHSRATSLLLSELHARFRGNLPSLANTGTAATRAHGVERVYTSPHPLRHAKSWRSYRLEGTGASRSQSERMQKDGPGGQREPPPVTLRPGSSGSPCGGGGAIWALLGVTLCRTNAGFQHRKSFCCQLNFLLGLEQGGTERGCERKTKGRAE</sequence>
<name>A0A9Q1FBG0_SYNKA</name>
<reference evidence="2" key="1">
    <citation type="journal article" date="2023" name="Science">
        <title>Genome structures resolve the early diversification of teleost fishes.</title>
        <authorList>
            <person name="Parey E."/>
            <person name="Louis A."/>
            <person name="Montfort J."/>
            <person name="Bouchez O."/>
            <person name="Roques C."/>
            <person name="Iampietro C."/>
            <person name="Lluch J."/>
            <person name="Castinel A."/>
            <person name="Donnadieu C."/>
            <person name="Desvignes T."/>
            <person name="Floi Bucao C."/>
            <person name="Jouanno E."/>
            <person name="Wen M."/>
            <person name="Mejri S."/>
            <person name="Dirks R."/>
            <person name="Jansen H."/>
            <person name="Henkel C."/>
            <person name="Chen W.J."/>
            <person name="Zahm M."/>
            <person name="Cabau C."/>
            <person name="Klopp C."/>
            <person name="Thompson A.W."/>
            <person name="Robinson-Rechavi M."/>
            <person name="Braasch I."/>
            <person name="Lecointre G."/>
            <person name="Bobe J."/>
            <person name="Postlethwait J.H."/>
            <person name="Berthelot C."/>
            <person name="Roest Crollius H."/>
            <person name="Guiguen Y."/>
        </authorList>
    </citation>
    <scope>NUCLEOTIDE SEQUENCE</scope>
    <source>
        <strain evidence="2">WJC10195</strain>
    </source>
</reference>